<evidence type="ECO:0000259" key="14">
    <source>
        <dbReference type="PROSITE" id="PS50051"/>
    </source>
</evidence>
<dbReference type="PROSITE" id="PS50051">
    <property type="entry name" value="MCM_2"/>
    <property type="match status" value="1"/>
</dbReference>
<evidence type="ECO:0000256" key="5">
    <source>
        <dbReference type="ARBA" id="ARBA00022801"/>
    </source>
</evidence>
<comment type="subunit">
    <text evidence="12">Component of the MCM2-7 complex.</text>
</comment>
<dbReference type="InterPro" id="IPR001208">
    <property type="entry name" value="MCM_dom"/>
</dbReference>
<comment type="function">
    <text evidence="12">Acts as component of the MCM2-7 complex (MCM complex) which is the replicative helicase essential for 'once per cell cycle' DNA replication initiation and elongation in eukaryotic cells. The active ATPase sites in the MCM2-7 ring are formed through the interaction surfaces of two neighboring subunits such that a critical structure of a conserved arginine finger motif is provided in trans relative to the ATP-binding site of the Walker A box of the adjacent subunit. The six ATPase active sites, however, are likely to contribute differentially to the complex helicase activity.</text>
</comment>
<dbReference type="Pfam" id="PF17207">
    <property type="entry name" value="MCM_OB"/>
    <property type="match status" value="1"/>
</dbReference>
<dbReference type="Pfam" id="PF17855">
    <property type="entry name" value="MCM_lid"/>
    <property type="match status" value="1"/>
</dbReference>
<dbReference type="Gene3D" id="3.40.50.300">
    <property type="entry name" value="P-loop containing nucleotide triphosphate hydrolases"/>
    <property type="match status" value="1"/>
</dbReference>
<accession>A0A8H3MBQ2</accession>
<protein>
    <recommendedName>
        <fullName evidence="12">DNA replication licensing factor MCM6</fullName>
        <ecNumber evidence="12">3.6.4.12</ecNumber>
    </recommendedName>
</protein>
<dbReference type="GO" id="GO:1902969">
    <property type="term" value="P:mitotic DNA replication"/>
    <property type="evidence" value="ECO:0007669"/>
    <property type="project" value="TreeGrafter"/>
</dbReference>
<dbReference type="AlphaFoldDB" id="A0A8H3MBQ2"/>
<dbReference type="Pfam" id="PF18263">
    <property type="entry name" value="WHD_MCM6"/>
    <property type="match status" value="1"/>
</dbReference>
<dbReference type="GO" id="GO:0016787">
    <property type="term" value="F:hydrolase activity"/>
    <property type="evidence" value="ECO:0007669"/>
    <property type="project" value="UniProtKB-KW"/>
</dbReference>
<dbReference type="Gene3D" id="2.40.50.140">
    <property type="entry name" value="Nucleic acid-binding proteins"/>
    <property type="match status" value="1"/>
</dbReference>
<dbReference type="EMBL" id="BLAL01000356">
    <property type="protein sequence ID" value="GET04443.1"/>
    <property type="molecule type" value="Genomic_DNA"/>
</dbReference>
<dbReference type="SMART" id="SM00350">
    <property type="entry name" value="MCM"/>
    <property type="match status" value="1"/>
</dbReference>
<evidence type="ECO:0000256" key="8">
    <source>
        <dbReference type="ARBA" id="ARBA00023125"/>
    </source>
</evidence>
<dbReference type="GO" id="GO:0042555">
    <property type="term" value="C:MCM complex"/>
    <property type="evidence" value="ECO:0007669"/>
    <property type="project" value="UniProtKB-UniRule"/>
</dbReference>
<gene>
    <name evidence="15" type="ORF">RCL2_003074600</name>
</gene>
<keyword evidence="8 11" id="KW-0238">DNA-binding</keyword>
<evidence type="ECO:0000256" key="9">
    <source>
        <dbReference type="ARBA" id="ARBA00023242"/>
    </source>
</evidence>
<dbReference type="PANTHER" id="PTHR11630">
    <property type="entry name" value="DNA REPLICATION LICENSING FACTOR MCM FAMILY MEMBER"/>
    <property type="match status" value="1"/>
</dbReference>
<proteinExistence type="inferred from homology"/>
<keyword evidence="7 11" id="KW-0067">ATP-binding</keyword>
<dbReference type="Pfam" id="PF00493">
    <property type="entry name" value="MCM"/>
    <property type="match status" value="1"/>
</dbReference>
<dbReference type="Gene3D" id="3.30.1640.10">
    <property type="entry name" value="mini-chromosome maintenance (MCM) complex, chain A, domain 1"/>
    <property type="match status" value="1"/>
</dbReference>
<dbReference type="Gene3D" id="2.20.28.10">
    <property type="match status" value="1"/>
</dbReference>
<dbReference type="Gene3D" id="1.20.58.870">
    <property type="match status" value="1"/>
</dbReference>
<dbReference type="GO" id="GO:0006279">
    <property type="term" value="P:premeiotic DNA replication"/>
    <property type="evidence" value="ECO:0007669"/>
    <property type="project" value="UniProtKB-ARBA"/>
</dbReference>
<feature type="domain" description="MCM C-terminal AAA(+) ATPase" evidence="14">
    <location>
        <begin position="420"/>
        <end position="626"/>
    </location>
</feature>
<sequence>MMEVDRNGEAEDVSVKKGVRKQKKIFEGIQKARDEFASEFGYLFIEFIENFKNTTEPGFNPYLKQLEVMVNEDKHVFYVSFYDIFNWEETNSLWQAILYQYYRIEPYLRKAVEILINKYFPKEDKTSNNKNENDFDADQNDAEIFNTADKKRKKMDNLDDDESARESLERSYALDYMVAFHSMPAIQHIRELKTERIGCLMSISGTVTRTSEVRPELLFGKFTCQECKVDVPNVEQQFRYTEPPMCQTPTCNNRTAWVLDSDHSVFTDWQRIRIQENPNEIPTGSMPRTLEVIVRQEMVEKAKPGNKCIFVGTPLVIPDINQLGIPGAGAEVSRDNRSNRTTADGLAREGVTGLKALGARDLSYKISFMACTVHTENEKIGKTFGSSECENVEEDHKAFLSLLTEEEKNELIEMSQDENIFEKLVKSIAPSIFGHEIVKKGILLQLLGGVHKITQEGIKLRGDINVCIVGDPSTSKSQFLKYACVMNPRSVFTSGKSASAAGLTAAVVKDEESGDFTIEAGALMLADNGICAIDEFDKMDIPDQVAIHEAMEQQTITIAKAGIHATLNARTSILAAANPRDGRYNKKLTLRRNISMSAPIMSRFDLFFVVLDECKPDVDKMIADYIVGTHRLGDENIKPYFDTAKLQRYIRYARTFKPKVTSEAAKLFAEKYRDLRQDDATGAGRSSYRITVRQLESMIRLSEAIAKAHCNNEIIPDYVNEACNLLQQSIIHVYHDDLLLDDDDEVQDDYVRPQNDDTMEVDDDGGSRRSRRSENTISYEEFTKIRDKIISKLKVERSCGEDELIQWYLEEHENDFVSEESIEAEETKFKKVVKQLIKDSWLLPLAGKSFEDDEIGHEESDDQQYTEPIDESPTGRSSQMMLAIHPNVDLDMLDNEYDGQGGKQRRKKETEHFKLKKPKDDIASREESDNANDDDANNDDAIDADDDATDEVNDDEADNDDNADEEFNDADEEAIGDDNADMDE</sequence>
<dbReference type="SUPFAM" id="SSF52540">
    <property type="entry name" value="P-loop containing nucleoside triphosphate hydrolases"/>
    <property type="match status" value="1"/>
</dbReference>
<keyword evidence="3 12" id="KW-0235">DNA replication</keyword>
<evidence type="ECO:0000256" key="2">
    <source>
        <dbReference type="ARBA" id="ARBA00008010"/>
    </source>
</evidence>
<dbReference type="InterPro" id="IPR041562">
    <property type="entry name" value="MCM_lid"/>
</dbReference>
<dbReference type="GO" id="GO:0000727">
    <property type="term" value="P:double-strand break repair via break-induced replication"/>
    <property type="evidence" value="ECO:0007669"/>
    <property type="project" value="TreeGrafter"/>
</dbReference>
<evidence type="ECO:0000256" key="6">
    <source>
        <dbReference type="ARBA" id="ARBA00022806"/>
    </source>
</evidence>
<dbReference type="GO" id="GO:0003697">
    <property type="term" value="F:single-stranded DNA binding"/>
    <property type="evidence" value="ECO:0007669"/>
    <property type="project" value="TreeGrafter"/>
</dbReference>
<keyword evidence="10 12" id="KW-0131">Cell cycle</keyword>
<keyword evidence="9" id="KW-0539">Nucleus</keyword>
<dbReference type="Pfam" id="PF14551">
    <property type="entry name" value="MCM_N"/>
    <property type="match status" value="1"/>
</dbReference>
<feature type="compositionally biased region" description="Acidic residues" evidence="13">
    <location>
        <begin position="929"/>
        <end position="984"/>
    </location>
</feature>
<dbReference type="PANTHER" id="PTHR11630:SF43">
    <property type="entry name" value="DNA REPLICATION LICENSING FACTOR MCM6"/>
    <property type="match status" value="1"/>
</dbReference>
<comment type="caution">
    <text evidence="15">The sequence shown here is derived from an EMBL/GenBank/DDBJ whole genome shotgun (WGS) entry which is preliminary data.</text>
</comment>
<dbReference type="GO" id="GO:1990518">
    <property type="term" value="F:single-stranded 3'-5' DNA helicase activity"/>
    <property type="evidence" value="ECO:0007669"/>
    <property type="project" value="TreeGrafter"/>
</dbReference>
<dbReference type="InterPro" id="IPR033762">
    <property type="entry name" value="MCM_OB"/>
</dbReference>
<dbReference type="EC" id="3.6.4.12" evidence="12"/>
<evidence type="ECO:0000256" key="10">
    <source>
        <dbReference type="ARBA" id="ARBA00023306"/>
    </source>
</evidence>
<keyword evidence="6 12" id="KW-0347">Helicase</keyword>
<evidence type="ECO:0000313" key="16">
    <source>
        <dbReference type="Proteomes" id="UP000615446"/>
    </source>
</evidence>
<dbReference type="GO" id="GO:0031261">
    <property type="term" value="C:DNA replication preinitiation complex"/>
    <property type="evidence" value="ECO:0007669"/>
    <property type="project" value="UniProtKB-ARBA"/>
</dbReference>
<dbReference type="GO" id="GO:0097373">
    <property type="term" value="C:MCM core complex"/>
    <property type="evidence" value="ECO:0007669"/>
    <property type="project" value="UniProtKB-ARBA"/>
</dbReference>
<dbReference type="InterPro" id="IPR027925">
    <property type="entry name" value="MCM_N"/>
</dbReference>
<comment type="subcellular location">
    <subcellularLocation>
        <location evidence="1 12">Nucleus</location>
    </subcellularLocation>
</comment>
<organism evidence="15 16">
    <name type="scientific">Rhizophagus clarus</name>
    <dbReference type="NCBI Taxonomy" id="94130"/>
    <lineage>
        <taxon>Eukaryota</taxon>
        <taxon>Fungi</taxon>
        <taxon>Fungi incertae sedis</taxon>
        <taxon>Mucoromycota</taxon>
        <taxon>Glomeromycotina</taxon>
        <taxon>Glomeromycetes</taxon>
        <taxon>Glomerales</taxon>
        <taxon>Glomeraceae</taxon>
        <taxon>Rhizophagus</taxon>
    </lineage>
</organism>
<keyword evidence="4 11" id="KW-0547">Nucleotide-binding</keyword>
<dbReference type="InterPro" id="IPR027417">
    <property type="entry name" value="P-loop_NTPase"/>
</dbReference>
<dbReference type="InterPro" id="IPR012340">
    <property type="entry name" value="NA-bd_OB-fold"/>
</dbReference>
<dbReference type="InterPro" id="IPR008049">
    <property type="entry name" value="MCM6"/>
</dbReference>
<dbReference type="GO" id="GO:0005656">
    <property type="term" value="C:nuclear pre-replicative complex"/>
    <property type="evidence" value="ECO:0007669"/>
    <property type="project" value="UniProtKB-ARBA"/>
</dbReference>
<dbReference type="Proteomes" id="UP000615446">
    <property type="component" value="Unassembled WGS sequence"/>
</dbReference>
<evidence type="ECO:0000256" key="12">
    <source>
        <dbReference type="RuleBase" id="RU368064"/>
    </source>
</evidence>
<dbReference type="InterPro" id="IPR041024">
    <property type="entry name" value="Mcm6_C"/>
</dbReference>
<feature type="region of interest" description="Disordered" evidence="13">
    <location>
        <begin position="852"/>
        <end position="877"/>
    </location>
</feature>
<dbReference type="GO" id="GO:0005524">
    <property type="term" value="F:ATP binding"/>
    <property type="evidence" value="ECO:0007669"/>
    <property type="project" value="UniProtKB-UniRule"/>
</dbReference>
<dbReference type="FunFam" id="2.20.28.10:FF:000003">
    <property type="entry name" value="DNA helicase"/>
    <property type="match status" value="1"/>
</dbReference>
<feature type="compositionally biased region" description="Basic and acidic residues" evidence="13">
    <location>
        <begin position="908"/>
        <end position="928"/>
    </location>
</feature>
<evidence type="ECO:0000313" key="15">
    <source>
        <dbReference type="EMBL" id="GET04443.1"/>
    </source>
</evidence>
<dbReference type="OrthoDB" id="1744952at2759"/>
<dbReference type="FunFam" id="3.40.50.300:FF:000115">
    <property type="entry name" value="DNA helicase"/>
    <property type="match status" value="1"/>
</dbReference>
<evidence type="ECO:0000256" key="7">
    <source>
        <dbReference type="ARBA" id="ARBA00022840"/>
    </source>
</evidence>
<reference evidence="15" key="1">
    <citation type="submission" date="2019-10" db="EMBL/GenBank/DDBJ databases">
        <title>Conservation and host-specific expression of non-tandemly repeated heterogenous ribosome RNA gene in arbuscular mycorrhizal fungi.</title>
        <authorList>
            <person name="Maeda T."/>
            <person name="Kobayashi Y."/>
            <person name="Nakagawa T."/>
            <person name="Ezawa T."/>
            <person name="Yamaguchi K."/>
            <person name="Bino T."/>
            <person name="Nishimoto Y."/>
            <person name="Shigenobu S."/>
            <person name="Kawaguchi M."/>
        </authorList>
    </citation>
    <scope>NUCLEOTIDE SEQUENCE</scope>
    <source>
        <strain evidence="15">HR1</strain>
    </source>
</reference>
<dbReference type="CDD" id="cd17757">
    <property type="entry name" value="MCM6"/>
    <property type="match status" value="1"/>
</dbReference>
<feature type="region of interest" description="Disordered" evidence="13">
    <location>
        <begin position="892"/>
        <end position="984"/>
    </location>
</feature>
<dbReference type="InterPro" id="IPR031327">
    <property type="entry name" value="MCM"/>
</dbReference>
<name>A0A8H3MBQ2_9GLOM</name>
<evidence type="ECO:0000256" key="11">
    <source>
        <dbReference type="RuleBase" id="RU004070"/>
    </source>
</evidence>
<dbReference type="GO" id="GO:0006270">
    <property type="term" value="P:DNA replication initiation"/>
    <property type="evidence" value="ECO:0007669"/>
    <property type="project" value="UniProtKB-UniRule"/>
</dbReference>
<comment type="catalytic activity">
    <reaction evidence="12">
        <text>ATP + H2O = ADP + phosphate + H(+)</text>
        <dbReference type="Rhea" id="RHEA:13065"/>
        <dbReference type="ChEBI" id="CHEBI:15377"/>
        <dbReference type="ChEBI" id="CHEBI:15378"/>
        <dbReference type="ChEBI" id="CHEBI:30616"/>
        <dbReference type="ChEBI" id="CHEBI:43474"/>
        <dbReference type="ChEBI" id="CHEBI:456216"/>
        <dbReference type="EC" id="3.6.4.12"/>
    </reaction>
</comment>
<comment type="similarity">
    <text evidence="2 11">Belongs to the MCM family.</text>
</comment>
<feature type="compositionally biased region" description="Acidic residues" evidence="13">
    <location>
        <begin position="852"/>
        <end position="870"/>
    </location>
</feature>
<evidence type="ECO:0000256" key="1">
    <source>
        <dbReference type="ARBA" id="ARBA00004123"/>
    </source>
</evidence>
<dbReference type="SUPFAM" id="SSF50249">
    <property type="entry name" value="Nucleic acid-binding proteins"/>
    <property type="match status" value="1"/>
</dbReference>
<dbReference type="PRINTS" id="PR01662">
    <property type="entry name" value="MCMPROTEIN6"/>
</dbReference>
<dbReference type="PROSITE" id="PS00847">
    <property type="entry name" value="MCM_1"/>
    <property type="match status" value="1"/>
</dbReference>
<evidence type="ECO:0000256" key="4">
    <source>
        <dbReference type="ARBA" id="ARBA00022741"/>
    </source>
</evidence>
<feature type="region of interest" description="Disordered" evidence="13">
    <location>
        <begin position="750"/>
        <end position="774"/>
    </location>
</feature>
<dbReference type="PRINTS" id="PR01657">
    <property type="entry name" value="MCMFAMILY"/>
</dbReference>
<keyword evidence="5 12" id="KW-0378">Hydrolase</keyword>
<dbReference type="InterPro" id="IPR018525">
    <property type="entry name" value="MCM_CS"/>
</dbReference>
<evidence type="ECO:0000256" key="3">
    <source>
        <dbReference type="ARBA" id="ARBA00022705"/>
    </source>
</evidence>
<dbReference type="GO" id="GO:0043596">
    <property type="term" value="C:nuclear replication fork"/>
    <property type="evidence" value="ECO:0007669"/>
    <property type="project" value="UniProtKB-ARBA"/>
</dbReference>
<evidence type="ECO:0000256" key="13">
    <source>
        <dbReference type="SAM" id="MobiDB-lite"/>
    </source>
</evidence>